<dbReference type="GO" id="GO:0005524">
    <property type="term" value="F:ATP binding"/>
    <property type="evidence" value="ECO:0007669"/>
    <property type="project" value="UniProtKB-KW"/>
</dbReference>
<dbReference type="InterPro" id="IPR045864">
    <property type="entry name" value="aa-tRNA-synth_II/BPL/LPL"/>
</dbReference>
<dbReference type="Pfam" id="PF00152">
    <property type="entry name" value="tRNA-synt_2"/>
    <property type="match status" value="1"/>
</dbReference>
<dbReference type="GO" id="GO:0016740">
    <property type="term" value="F:transferase activity"/>
    <property type="evidence" value="ECO:0007669"/>
    <property type="project" value="UniProtKB-ARBA"/>
</dbReference>
<dbReference type="PROSITE" id="PS50862">
    <property type="entry name" value="AA_TRNA_LIGASE_II"/>
    <property type="match status" value="1"/>
</dbReference>
<dbReference type="SUPFAM" id="SSF55261">
    <property type="entry name" value="GAD domain-like"/>
    <property type="match status" value="1"/>
</dbReference>
<keyword evidence="6" id="KW-0030">Aminoacyl-tRNA synthetase</keyword>
<feature type="domain" description="Aminoacyl-transfer RNA synthetases class-II family profile" evidence="7">
    <location>
        <begin position="1"/>
        <end position="301"/>
    </location>
</feature>
<evidence type="ECO:0000256" key="1">
    <source>
        <dbReference type="ARBA" id="ARBA00006303"/>
    </source>
</evidence>
<evidence type="ECO:0000313" key="8">
    <source>
        <dbReference type="EMBL" id="HBT48537.1"/>
    </source>
</evidence>
<evidence type="ECO:0000256" key="6">
    <source>
        <dbReference type="ARBA" id="ARBA00023146"/>
    </source>
</evidence>
<evidence type="ECO:0000313" key="9">
    <source>
        <dbReference type="Proteomes" id="UP000264445"/>
    </source>
</evidence>
<dbReference type="GO" id="GO:0004815">
    <property type="term" value="F:aspartate-tRNA ligase activity"/>
    <property type="evidence" value="ECO:0007669"/>
    <property type="project" value="TreeGrafter"/>
</dbReference>
<gene>
    <name evidence="8" type="ORF">DEA61_01480</name>
</gene>
<evidence type="ECO:0000256" key="5">
    <source>
        <dbReference type="ARBA" id="ARBA00022917"/>
    </source>
</evidence>
<dbReference type="Gene3D" id="3.30.930.10">
    <property type="entry name" value="Bira Bifunctional Protein, Domain 2"/>
    <property type="match status" value="1"/>
</dbReference>
<dbReference type="InterPro" id="IPR002312">
    <property type="entry name" value="Asp/Asn-tRNA-synth_IIb"/>
</dbReference>
<keyword evidence="2 8" id="KW-0436">Ligase</keyword>
<dbReference type="SUPFAM" id="SSF55681">
    <property type="entry name" value="Class II aaRS and biotin synthetases"/>
    <property type="match status" value="1"/>
</dbReference>
<protein>
    <submittedName>
        <fullName evidence="8">Aspartate--tRNA ligase</fullName>
    </submittedName>
</protein>
<organism evidence="8 9">
    <name type="scientific">Caldanaerobacter subterraneus</name>
    <dbReference type="NCBI Taxonomy" id="911092"/>
    <lineage>
        <taxon>Bacteria</taxon>
        <taxon>Bacillati</taxon>
        <taxon>Bacillota</taxon>
        <taxon>Clostridia</taxon>
        <taxon>Thermoanaerobacterales</taxon>
        <taxon>Thermoanaerobacteraceae</taxon>
        <taxon>Caldanaerobacter</taxon>
    </lineage>
</organism>
<dbReference type="PRINTS" id="PR01042">
    <property type="entry name" value="TRNASYNTHASP"/>
</dbReference>
<dbReference type="GO" id="GO:0006422">
    <property type="term" value="P:aspartyl-tRNA aminoacylation"/>
    <property type="evidence" value="ECO:0007669"/>
    <property type="project" value="TreeGrafter"/>
</dbReference>
<dbReference type="EMBL" id="DOLB01000033">
    <property type="protein sequence ID" value="HBT48537.1"/>
    <property type="molecule type" value="Genomic_DNA"/>
</dbReference>
<reference evidence="8 9" key="1">
    <citation type="journal article" date="2018" name="Nat. Biotechnol.">
        <title>A standardized bacterial taxonomy based on genome phylogeny substantially revises the tree of life.</title>
        <authorList>
            <person name="Parks D.H."/>
            <person name="Chuvochina M."/>
            <person name="Waite D.W."/>
            <person name="Rinke C."/>
            <person name="Skarshewski A."/>
            <person name="Chaumeil P.A."/>
            <person name="Hugenholtz P."/>
        </authorList>
    </citation>
    <scope>NUCLEOTIDE SEQUENCE [LARGE SCALE GENOMIC DNA]</scope>
    <source>
        <strain evidence="8">UBA12544</strain>
    </source>
</reference>
<dbReference type="GO" id="GO:0005737">
    <property type="term" value="C:cytoplasm"/>
    <property type="evidence" value="ECO:0007669"/>
    <property type="project" value="InterPro"/>
</dbReference>
<sequence>MIKHVFKKVLDVDLDIPFRRLTYQEAMERFGTDKPDLRFGMELKDLSDILRESEFNVFKNALKNGGSIRGINVKGAALMTRKQLDELVEFAKNFGAKGLLWMQVLEGEVKSPATKFLTEGELNKILERLEAEVGDLLLIVADKDEVVFDTLGHLRVEMAKRFNLIDESKYEFVWVVDFPLLEYDEEEKRYVAKHHPFTSPKDEDIDLLEKEPLKVRAKAYDIVLNGTEIGGGSIRIHDTELQKRMFKVLGFSEEEAWKKFGFLMEAFKYGAPPHGGIAYGLDRLAMIMTGSDTIRDVIAFPKTQNAVCLMSDAPSEVSEKQLKELHIKIDL</sequence>
<name>A0A357VKU6_9THEO</name>
<dbReference type="PANTHER" id="PTHR22594">
    <property type="entry name" value="ASPARTYL/LYSYL-TRNA SYNTHETASE"/>
    <property type="match status" value="1"/>
</dbReference>
<dbReference type="InterPro" id="IPR004524">
    <property type="entry name" value="Asp-tRNA-ligase_1"/>
</dbReference>
<dbReference type="Pfam" id="PF02938">
    <property type="entry name" value="GAD"/>
    <property type="match status" value="1"/>
</dbReference>
<feature type="non-terminal residue" evidence="8">
    <location>
        <position position="1"/>
    </location>
</feature>
<dbReference type="InterPro" id="IPR006195">
    <property type="entry name" value="aa-tRNA-synth_II"/>
</dbReference>
<evidence type="ECO:0000256" key="4">
    <source>
        <dbReference type="ARBA" id="ARBA00022840"/>
    </source>
</evidence>
<keyword evidence="4" id="KW-0067">ATP-binding</keyword>
<comment type="caution">
    <text evidence="8">The sequence shown here is derived from an EMBL/GenBank/DDBJ whole genome shotgun (WGS) entry which is preliminary data.</text>
</comment>
<accession>A0A357VKU6</accession>
<comment type="similarity">
    <text evidence="1">Belongs to the class-II aminoacyl-tRNA synthetase family. Type 1 subfamily.</text>
</comment>
<evidence type="ECO:0000259" key="7">
    <source>
        <dbReference type="PROSITE" id="PS50862"/>
    </source>
</evidence>
<dbReference type="RefSeq" id="WP_278428611.1">
    <property type="nucleotide sequence ID" value="NZ_DOLB01000033.1"/>
</dbReference>
<dbReference type="NCBIfam" id="TIGR00459">
    <property type="entry name" value="aspS_bact"/>
    <property type="match status" value="1"/>
</dbReference>
<keyword evidence="3" id="KW-0547">Nucleotide-binding</keyword>
<proteinExistence type="inferred from homology"/>
<evidence type="ECO:0000256" key="2">
    <source>
        <dbReference type="ARBA" id="ARBA00022598"/>
    </source>
</evidence>
<dbReference type="Proteomes" id="UP000264445">
    <property type="component" value="Unassembled WGS sequence"/>
</dbReference>
<dbReference type="InterPro" id="IPR004364">
    <property type="entry name" value="Aa-tRNA-synt_II"/>
</dbReference>
<dbReference type="GO" id="GO:0140096">
    <property type="term" value="F:catalytic activity, acting on a protein"/>
    <property type="evidence" value="ECO:0007669"/>
    <property type="project" value="UniProtKB-ARBA"/>
</dbReference>
<dbReference type="NCBIfam" id="NF001750">
    <property type="entry name" value="PRK00476.1"/>
    <property type="match status" value="1"/>
</dbReference>
<evidence type="ECO:0000256" key="3">
    <source>
        <dbReference type="ARBA" id="ARBA00022741"/>
    </source>
</evidence>
<dbReference type="PANTHER" id="PTHR22594:SF5">
    <property type="entry name" value="ASPARTATE--TRNA LIGASE, MITOCHONDRIAL"/>
    <property type="match status" value="1"/>
</dbReference>
<dbReference type="Gene3D" id="3.30.1360.30">
    <property type="entry name" value="GAD-like domain"/>
    <property type="match status" value="1"/>
</dbReference>
<dbReference type="AlphaFoldDB" id="A0A357VKU6"/>
<dbReference type="InterPro" id="IPR004115">
    <property type="entry name" value="GAD-like_sf"/>
</dbReference>
<keyword evidence="5" id="KW-0648">Protein biosynthesis</keyword>
<dbReference type="InterPro" id="IPR029351">
    <property type="entry name" value="GAD_dom"/>
</dbReference>